<organism evidence="4 6">
    <name type="scientific">Stigmatella aurantiaca (strain DW4/3-1)</name>
    <dbReference type="NCBI Taxonomy" id="378806"/>
    <lineage>
        <taxon>Bacteria</taxon>
        <taxon>Pseudomonadati</taxon>
        <taxon>Myxococcota</taxon>
        <taxon>Myxococcia</taxon>
        <taxon>Myxococcales</taxon>
        <taxon>Cystobacterineae</taxon>
        <taxon>Archangiaceae</taxon>
        <taxon>Stigmatella</taxon>
    </lineage>
</organism>
<dbReference type="RefSeq" id="WP_002609357.1">
    <property type="nucleotide sequence ID" value="NC_014623.1"/>
</dbReference>
<proteinExistence type="predicted"/>
<dbReference type="eggNOG" id="COG4257">
    <property type="taxonomic scope" value="Bacteria"/>
</dbReference>
<evidence type="ECO:0000313" key="5">
    <source>
        <dbReference type="Proteomes" id="UP000001351"/>
    </source>
</evidence>
<reference evidence="3 5" key="2">
    <citation type="journal article" date="2011" name="Mol. Biol. Evol.">
        <title>Comparative genomic analysis of fruiting body formation in Myxococcales.</title>
        <authorList>
            <person name="Huntley S."/>
            <person name="Hamann N."/>
            <person name="Wegener-Feldbrugge S."/>
            <person name="Treuner-Lange A."/>
            <person name="Kube M."/>
            <person name="Reinhardt R."/>
            <person name="Klages S."/>
            <person name="Muller R."/>
            <person name="Ronning C.M."/>
            <person name="Nierman W.C."/>
            <person name="Sogaard-Andersen L."/>
        </authorList>
    </citation>
    <scope>NUCLEOTIDE SEQUENCE [LARGE SCALE GENOMIC DNA]</scope>
    <source>
        <strain evidence="3 5">DW4/3-1</strain>
    </source>
</reference>
<accession>Q09E41</accession>
<dbReference type="Proteomes" id="UP000001351">
    <property type="component" value="Chromosome"/>
</dbReference>
<dbReference type="Gene3D" id="2.60.40.10">
    <property type="entry name" value="Immunoglobulins"/>
    <property type="match status" value="2"/>
</dbReference>
<evidence type="ECO:0000313" key="4">
    <source>
        <dbReference type="EMBL" id="EAU70053.1"/>
    </source>
</evidence>
<evidence type="ECO:0000256" key="1">
    <source>
        <dbReference type="SAM" id="SignalP"/>
    </source>
</evidence>
<dbReference type="InterPro" id="IPR013783">
    <property type="entry name" value="Ig-like_fold"/>
</dbReference>
<gene>
    <name evidence="3" type="ordered locus">STAUR_6992</name>
    <name evidence="4" type="ORF">STIAU_8406</name>
</gene>
<feature type="signal peptide" evidence="1">
    <location>
        <begin position="1"/>
        <end position="30"/>
    </location>
</feature>
<keyword evidence="1" id="KW-0732">Signal</keyword>
<evidence type="ECO:0000313" key="6">
    <source>
        <dbReference type="Proteomes" id="UP000032702"/>
    </source>
</evidence>
<evidence type="ECO:0000259" key="2">
    <source>
        <dbReference type="Pfam" id="PF16403"/>
    </source>
</evidence>
<keyword evidence="5" id="KW-1185">Reference proteome</keyword>
<dbReference type="STRING" id="378806.STAUR_6992"/>
<sequence>MIKQNTSIGKSRGFLISTLACGAAALGALAACGPADSAEAPPSAPAHTTAALADPAPCASLPATLTINGEANWTLECSSSATYSDPGAQAFDGCGNALTVKAYNSGQNPTPREPGPNPKVEGDYAVSYSAQPPGGHAVTATRWVKVDDRTAPTLTLKGAAHIVHTCNRPFVDPGAEASDTCYGNLSHVIWRTGEVNGWAEGTYTVTYTLTDPGGNAAPPLTRTVEVVDCPW</sequence>
<dbReference type="Proteomes" id="UP000032702">
    <property type="component" value="Unassembled WGS sequence"/>
</dbReference>
<protein>
    <submittedName>
        <fullName evidence="4">Putative surface protein</fullName>
    </submittedName>
</protein>
<dbReference type="InterPro" id="IPR032179">
    <property type="entry name" value="Cry22Aa_Ig-like"/>
</dbReference>
<dbReference type="HOGENOM" id="CLU_1199201_0_0_7"/>
<dbReference type="EMBL" id="CP002271">
    <property type="protein sequence ID" value="ADO74748.1"/>
    <property type="molecule type" value="Genomic_DNA"/>
</dbReference>
<name>Q09E41_STIAD</name>
<dbReference type="EMBL" id="AAMD01000001">
    <property type="protein sequence ID" value="EAU70053.1"/>
    <property type="molecule type" value="Genomic_DNA"/>
</dbReference>
<feature type="chain" id="PRO_5010840451" evidence="1">
    <location>
        <begin position="31"/>
        <end position="231"/>
    </location>
</feature>
<feature type="domain" description="Pesticidal crystal protein Cry22Aa Ig-like" evidence="2">
    <location>
        <begin position="154"/>
        <end position="226"/>
    </location>
</feature>
<evidence type="ECO:0000313" key="3">
    <source>
        <dbReference type="EMBL" id="ADO74748.1"/>
    </source>
</evidence>
<dbReference type="Pfam" id="PF16403">
    <property type="entry name" value="Bact_surface_Ig-like"/>
    <property type="match status" value="1"/>
</dbReference>
<dbReference type="KEGG" id="sur:STAUR_6992"/>
<dbReference type="PROSITE" id="PS51257">
    <property type="entry name" value="PROKAR_LIPOPROTEIN"/>
    <property type="match status" value="1"/>
</dbReference>
<dbReference type="OrthoDB" id="7443339at2"/>
<reference evidence="4 6" key="1">
    <citation type="submission" date="2006-04" db="EMBL/GenBank/DDBJ databases">
        <authorList>
            <person name="Nierman W.C."/>
        </authorList>
    </citation>
    <scope>NUCLEOTIDE SEQUENCE [LARGE SCALE GENOMIC DNA]</scope>
    <source>
        <strain evidence="4 6">DW4/3-1</strain>
    </source>
</reference>
<dbReference type="AlphaFoldDB" id="Q09E41"/>